<feature type="domain" description="DUF4806" evidence="1">
    <location>
        <begin position="69"/>
        <end position="153"/>
    </location>
</feature>
<dbReference type="InterPro" id="IPR032071">
    <property type="entry name" value="DUF4806"/>
</dbReference>
<dbReference type="RefSeq" id="XP_025409856.1">
    <property type="nucleotide sequence ID" value="XM_025554071.1"/>
</dbReference>
<dbReference type="Pfam" id="PF16064">
    <property type="entry name" value="DUF4806"/>
    <property type="match status" value="1"/>
</dbReference>
<organism evidence="2 3">
    <name type="scientific">Sipha flava</name>
    <name type="common">yellow sugarcane aphid</name>
    <dbReference type="NCBI Taxonomy" id="143950"/>
    <lineage>
        <taxon>Eukaryota</taxon>
        <taxon>Metazoa</taxon>
        <taxon>Ecdysozoa</taxon>
        <taxon>Arthropoda</taxon>
        <taxon>Hexapoda</taxon>
        <taxon>Insecta</taxon>
        <taxon>Pterygota</taxon>
        <taxon>Neoptera</taxon>
        <taxon>Paraneoptera</taxon>
        <taxon>Hemiptera</taxon>
        <taxon>Sternorrhyncha</taxon>
        <taxon>Aphidomorpha</taxon>
        <taxon>Aphidoidea</taxon>
        <taxon>Aphididae</taxon>
        <taxon>Sipha</taxon>
    </lineage>
</organism>
<dbReference type="PANTHER" id="PTHR34153:SF2">
    <property type="entry name" value="SI:CH211-262H13.3-RELATED"/>
    <property type="match status" value="1"/>
</dbReference>
<dbReference type="PANTHER" id="PTHR34153">
    <property type="entry name" value="SI:CH211-262H13.3-RELATED-RELATED"/>
    <property type="match status" value="1"/>
</dbReference>
<reference evidence="3" key="1">
    <citation type="submission" date="2025-08" db="UniProtKB">
        <authorList>
            <consortium name="RefSeq"/>
        </authorList>
    </citation>
    <scope>IDENTIFICATION</scope>
    <source>
        <tissue evidence="3">Whole body</tissue>
    </source>
</reference>
<evidence type="ECO:0000313" key="2">
    <source>
        <dbReference type="Proteomes" id="UP000694846"/>
    </source>
</evidence>
<protein>
    <submittedName>
        <fullName evidence="3">Uncharacterized protein LOC112683174 isoform X1</fullName>
    </submittedName>
</protein>
<proteinExistence type="predicted"/>
<dbReference type="AlphaFoldDB" id="A0A8B8FH58"/>
<dbReference type="GeneID" id="112683174"/>
<keyword evidence="2" id="KW-1185">Reference proteome</keyword>
<name>A0A8B8FH58_9HEMI</name>
<dbReference type="Proteomes" id="UP000694846">
    <property type="component" value="Unplaced"/>
</dbReference>
<accession>A0A8B8FH58</accession>
<evidence type="ECO:0000313" key="3">
    <source>
        <dbReference type="RefSeq" id="XP_025409856.1"/>
    </source>
</evidence>
<evidence type="ECO:0000259" key="1">
    <source>
        <dbReference type="Pfam" id="PF16064"/>
    </source>
</evidence>
<gene>
    <name evidence="3" type="primary">LOC112683174</name>
</gene>
<sequence>MLKNFVEHGSSSFQIVDVLNRLNREMVANSFMLKCLLAKVDTIETYIKHQEINSTGTHTRTFLEPEFFSQFPIKNTEEFSSLENRIRNESGYILKLESYIKSIGGKDHKNNINRILAKLFSNQFAIQCSWTGRGKNINIKLGESATINAMKNSLKDNFSNVFTESVFEKVVADWLRNSNTRFGRMK</sequence>
<dbReference type="OrthoDB" id="6587434at2759"/>